<gene>
    <name evidence="2" type="ORF">SAMN02745753_03359</name>
</gene>
<proteinExistence type="predicted"/>
<name>A0A1M5HEY0_9GAMM</name>
<sequence length="323" mass="36858">MKLMHAYSIAVYSAQECTFYDSSKTANLVDFSLLNNEPLPNSSQLELIQRSLTLDRSIDACRIIILVPDAWLSVSQHRIDHLIPALLLPLAALSYAVETTFSPPDSLLFSYQYELLPEQQSQLTTFACSSEWAQQLCLPFQSIAQSCLLMPIGQWEVIHSRNRSWSSCSQRALSVYQPEKSKRLKARRLCWSLVVFSLLVHSVASVYFFFLHQESAQALIARQKIQATQSAWSLIDDSNEFSASVLNLVQALPMSARLGYFESEAQRASLQMTLPTQDLELLLEAWHQQNPDWRWEVEQQPHRFASPTNQKEVVDVSIEVFKN</sequence>
<keyword evidence="3" id="KW-1185">Reference proteome</keyword>
<dbReference type="Proteomes" id="UP000184517">
    <property type="component" value="Unassembled WGS sequence"/>
</dbReference>
<feature type="transmembrane region" description="Helical" evidence="1">
    <location>
        <begin position="189"/>
        <end position="210"/>
    </location>
</feature>
<dbReference type="EMBL" id="FQVF01000016">
    <property type="protein sequence ID" value="SHG14504.1"/>
    <property type="molecule type" value="Genomic_DNA"/>
</dbReference>
<keyword evidence="1" id="KW-0472">Membrane</keyword>
<protein>
    <submittedName>
        <fullName evidence="2">Uncharacterized protein</fullName>
    </submittedName>
</protein>
<organism evidence="2 3">
    <name type="scientific">Marinomonas polaris DSM 16579</name>
    <dbReference type="NCBI Taxonomy" id="1122206"/>
    <lineage>
        <taxon>Bacteria</taxon>
        <taxon>Pseudomonadati</taxon>
        <taxon>Pseudomonadota</taxon>
        <taxon>Gammaproteobacteria</taxon>
        <taxon>Oceanospirillales</taxon>
        <taxon>Oceanospirillaceae</taxon>
        <taxon>Marinomonas</taxon>
    </lineage>
</organism>
<evidence type="ECO:0000313" key="2">
    <source>
        <dbReference type="EMBL" id="SHG14504.1"/>
    </source>
</evidence>
<accession>A0A1M5HEY0</accession>
<evidence type="ECO:0000313" key="3">
    <source>
        <dbReference type="Proteomes" id="UP000184517"/>
    </source>
</evidence>
<dbReference type="RefSeq" id="WP_072840826.1">
    <property type="nucleotide sequence ID" value="NZ_FQVF01000016.1"/>
</dbReference>
<keyword evidence="1" id="KW-1133">Transmembrane helix</keyword>
<dbReference type="STRING" id="1122206.SAMN02745753_03359"/>
<keyword evidence="1" id="KW-0812">Transmembrane</keyword>
<reference evidence="3" key="1">
    <citation type="submission" date="2016-11" db="EMBL/GenBank/DDBJ databases">
        <authorList>
            <person name="Varghese N."/>
            <person name="Submissions S."/>
        </authorList>
    </citation>
    <scope>NUCLEOTIDE SEQUENCE [LARGE SCALE GENOMIC DNA]</scope>
    <source>
        <strain evidence="3">DSM 16579</strain>
    </source>
</reference>
<evidence type="ECO:0000256" key="1">
    <source>
        <dbReference type="SAM" id="Phobius"/>
    </source>
</evidence>
<dbReference type="AlphaFoldDB" id="A0A1M5HEY0"/>